<proteinExistence type="predicted"/>
<dbReference type="AlphaFoldDB" id="X1F4Q4"/>
<reference evidence="1" key="1">
    <citation type="journal article" date="2014" name="Front. Microbiol.">
        <title>High frequency of phylogenetically diverse reductive dehalogenase-homologous genes in deep subseafloor sedimentary metagenomes.</title>
        <authorList>
            <person name="Kawai M."/>
            <person name="Futagami T."/>
            <person name="Toyoda A."/>
            <person name="Takaki Y."/>
            <person name="Nishi S."/>
            <person name="Hori S."/>
            <person name="Arai W."/>
            <person name="Tsubouchi T."/>
            <person name="Morono Y."/>
            <person name="Uchiyama I."/>
            <person name="Ito T."/>
            <person name="Fujiyama A."/>
            <person name="Inagaki F."/>
            <person name="Takami H."/>
        </authorList>
    </citation>
    <scope>NUCLEOTIDE SEQUENCE</scope>
    <source>
        <strain evidence="1">Expedition CK06-06</strain>
    </source>
</reference>
<accession>X1F4Q4</accession>
<dbReference type="EMBL" id="BART01034227">
    <property type="protein sequence ID" value="GAH15778.1"/>
    <property type="molecule type" value="Genomic_DNA"/>
</dbReference>
<protein>
    <submittedName>
        <fullName evidence="1">Uncharacterized protein</fullName>
    </submittedName>
</protein>
<evidence type="ECO:0000313" key="1">
    <source>
        <dbReference type="EMBL" id="GAH15778.1"/>
    </source>
</evidence>
<comment type="caution">
    <text evidence="1">The sequence shown here is derived from an EMBL/GenBank/DDBJ whole genome shotgun (WGS) entry which is preliminary data.</text>
</comment>
<gene>
    <name evidence="1" type="ORF">S01H4_58571</name>
</gene>
<name>X1F4Q4_9ZZZZ</name>
<organism evidence="1">
    <name type="scientific">marine sediment metagenome</name>
    <dbReference type="NCBI Taxonomy" id="412755"/>
    <lineage>
        <taxon>unclassified sequences</taxon>
        <taxon>metagenomes</taxon>
        <taxon>ecological metagenomes</taxon>
    </lineage>
</organism>
<sequence>MGLDSLHSGFQDVTCISVEVFIIQTSRTRSLEAKGKHKLKLVCEVLVLLLVFDEIDR</sequence>